<reference evidence="2 3" key="1">
    <citation type="journal article" date="2024" name="J Genomics">
        <title>Draft genome sequencing and assembly of Favolaschia claudopus CIRM-BRFM 2984 isolated from oak limbs.</title>
        <authorList>
            <person name="Navarro D."/>
            <person name="Drula E."/>
            <person name="Chaduli D."/>
            <person name="Cazenave R."/>
            <person name="Ahrendt S."/>
            <person name="Wang J."/>
            <person name="Lipzen A."/>
            <person name="Daum C."/>
            <person name="Barry K."/>
            <person name="Grigoriev I.V."/>
            <person name="Favel A."/>
            <person name="Rosso M.N."/>
            <person name="Martin F."/>
        </authorList>
    </citation>
    <scope>NUCLEOTIDE SEQUENCE [LARGE SCALE GENOMIC DNA]</scope>
    <source>
        <strain evidence="2 3">CIRM-BRFM 2984</strain>
    </source>
</reference>
<accession>A0AAW0AH27</accession>
<name>A0AAW0AH27_9AGAR</name>
<keyword evidence="3" id="KW-1185">Reference proteome</keyword>
<evidence type="ECO:0000256" key="1">
    <source>
        <dbReference type="SAM" id="MobiDB-lite"/>
    </source>
</evidence>
<proteinExistence type="predicted"/>
<protein>
    <submittedName>
        <fullName evidence="2">Uncharacterized protein</fullName>
    </submittedName>
</protein>
<dbReference type="Proteomes" id="UP001362999">
    <property type="component" value="Unassembled WGS sequence"/>
</dbReference>
<feature type="region of interest" description="Disordered" evidence="1">
    <location>
        <begin position="185"/>
        <end position="208"/>
    </location>
</feature>
<dbReference type="EMBL" id="JAWWNJ010000069">
    <property type="protein sequence ID" value="KAK7007777.1"/>
    <property type="molecule type" value="Genomic_DNA"/>
</dbReference>
<organism evidence="2 3">
    <name type="scientific">Favolaschia claudopus</name>
    <dbReference type="NCBI Taxonomy" id="2862362"/>
    <lineage>
        <taxon>Eukaryota</taxon>
        <taxon>Fungi</taxon>
        <taxon>Dikarya</taxon>
        <taxon>Basidiomycota</taxon>
        <taxon>Agaricomycotina</taxon>
        <taxon>Agaricomycetes</taxon>
        <taxon>Agaricomycetidae</taxon>
        <taxon>Agaricales</taxon>
        <taxon>Marasmiineae</taxon>
        <taxon>Mycenaceae</taxon>
        <taxon>Favolaschia</taxon>
    </lineage>
</organism>
<feature type="region of interest" description="Disordered" evidence="1">
    <location>
        <begin position="1"/>
        <end position="20"/>
    </location>
</feature>
<evidence type="ECO:0000313" key="3">
    <source>
        <dbReference type="Proteomes" id="UP001362999"/>
    </source>
</evidence>
<dbReference type="AlphaFoldDB" id="A0AAW0AH27"/>
<evidence type="ECO:0000313" key="2">
    <source>
        <dbReference type="EMBL" id="KAK7007777.1"/>
    </source>
</evidence>
<comment type="caution">
    <text evidence="2">The sequence shown here is derived from an EMBL/GenBank/DDBJ whole genome shotgun (WGS) entry which is preliminary data.</text>
</comment>
<sequence>MKGLEAAARSDMNDDRLGRRPPLTALGGDIIGVSPYDSEAYTDVLFTLEEDDEITEKTDEKVIKLMDLEILSLEILLPSSYSSELVLDLGYTKAAMLLFFYLITPALVSLDLRESFLHGETEEVSEKHAFACNGLNWITALWSLETSCNRLAGWIISRFKLFKSFVTCLGPSRAKVLQAQPEPTLKHYGTMTTTPHKGAAERQTQPPPFSLPTTIPAEEQAVEKVVLVPENQDASGVAFQHVDVSGVVIERLNLPRGTRSYKCSFKPLFLFGLEATAWIGRLHNPKTMRHKPRSAYDLVVAWDPAQAATSKTRFFRQERIDAMKVFIYRSGCALQQLRVVVEEGEAETAEPEGSLKAKAARYKEAFPTIPDIEVDVPEWL</sequence>
<gene>
    <name evidence="2" type="ORF">R3P38DRAFT_3592561</name>
</gene>